<evidence type="ECO:0000313" key="3">
    <source>
        <dbReference type="Proteomes" id="UP000068196"/>
    </source>
</evidence>
<organism evidence="2 3">
    <name type="scientific">Caldimicrobium thiodismutans</name>
    <dbReference type="NCBI Taxonomy" id="1653476"/>
    <lineage>
        <taxon>Bacteria</taxon>
        <taxon>Pseudomonadati</taxon>
        <taxon>Thermodesulfobacteriota</taxon>
        <taxon>Thermodesulfobacteria</taxon>
        <taxon>Thermodesulfobacteriales</taxon>
        <taxon>Thermodesulfobacteriaceae</taxon>
        <taxon>Caldimicrobium</taxon>
    </lineage>
</organism>
<dbReference type="SUPFAM" id="SSF69304">
    <property type="entry name" value="Tricorn protease N-terminal domain"/>
    <property type="match status" value="1"/>
</dbReference>
<evidence type="ECO:0008006" key="4">
    <source>
        <dbReference type="Google" id="ProtNLM"/>
    </source>
</evidence>
<sequence>MKLKLLILLIFLINLALPSGFAQNEGIITITPQSYSKVIIRIPPLEGDSGDNAGELLRNLLNYHLFCLALKEPPLTGFKNKEFYLKGKITSSERFFNFSGELWDVYENKPLKKYSAEGSSLERLIYAIADQIIQDISPYRGVSETRFAFVKRTSTGDNLYIMDFSKRNLRKIRSSDLILFPKFSGSGKQLAYIVYEREHYFLEIYSLITRERKKLEVKGLSSAPLWLPDEKSLILTLGKNDEINIYQFFLETQKLIPLTSGKGVHQAGSLSSNGKYLAYVADTSGRPQVYLLNLETLKPQRISFEGKHNTAPRISPKGNLLLYVSSSGGDRTLVLYNLKTGEKKSLSIPYTLTDPSFSPSGDFLIFKGKGKKGGGIYLMHLDSLLIYPYLPFENLYYPDWGKLF</sequence>
<evidence type="ECO:0000256" key="1">
    <source>
        <dbReference type="ARBA" id="ARBA00009820"/>
    </source>
</evidence>
<dbReference type="KEGG" id="cthi:THC_1671"/>
<dbReference type="STRING" id="1653476.THC_1671"/>
<protein>
    <recommendedName>
        <fullName evidence="4">TolB N-terminal domain-containing protein</fullName>
    </recommendedName>
</protein>
<dbReference type="Pfam" id="PF07676">
    <property type="entry name" value="PD40"/>
    <property type="match status" value="2"/>
</dbReference>
<dbReference type="AlphaFoldDB" id="A0A0U5AZV0"/>
<reference evidence="2 3" key="1">
    <citation type="journal article" date="2016" name="Int. J. Syst. Evol. Microbiol.">
        <title>Caldimicrobium thiodismutans sp. nov., a sulfur-disproportionating bacterium isolated from a hot spring, and emended description of the genus Caldimicrobium.</title>
        <authorList>
            <person name="Kojima H."/>
            <person name="Umezawa K."/>
            <person name="Fukui M."/>
        </authorList>
    </citation>
    <scope>NUCLEOTIDE SEQUENCE [LARGE SCALE GENOMIC DNA]</scope>
    <source>
        <strain evidence="2 3">TF1</strain>
    </source>
</reference>
<comment type="similarity">
    <text evidence="1">Belongs to the TolB family.</text>
</comment>
<dbReference type="Gene3D" id="2.120.10.30">
    <property type="entry name" value="TolB, C-terminal domain"/>
    <property type="match status" value="1"/>
</dbReference>
<dbReference type="InterPro" id="IPR011659">
    <property type="entry name" value="WD40"/>
</dbReference>
<dbReference type="EMBL" id="AP014945">
    <property type="protein sequence ID" value="BAU24031.1"/>
    <property type="molecule type" value="Genomic_DNA"/>
</dbReference>
<gene>
    <name evidence="2" type="ORF">THC_1671</name>
</gene>
<dbReference type="Proteomes" id="UP000068196">
    <property type="component" value="Chromosome"/>
</dbReference>
<proteinExistence type="inferred from homology"/>
<reference evidence="3" key="2">
    <citation type="journal article" date="2016" name="Int. J. Syst. Evol. Microbiol.">
        <title>Caldimicrobium thiodismutans sp. nov., a sulfur-disproportionating bacterium isolated from a hot spring.</title>
        <authorList>
            <person name="Kojima H."/>
            <person name="Umezawa K."/>
            <person name="Fukui M."/>
        </authorList>
    </citation>
    <scope>NUCLEOTIDE SEQUENCE [LARGE SCALE GENOMIC DNA]</scope>
    <source>
        <strain evidence="3">TF1</strain>
    </source>
</reference>
<dbReference type="InterPro" id="IPR011042">
    <property type="entry name" value="6-blade_b-propeller_TolB-like"/>
</dbReference>
<dbReference type="RefSeq" id="WP_068516054.1">
    <property type="nucleotide sequence ID" value="NZ_AP014945.1"/>
</dbReference>
<evidence type="ECO:0000313" key="2">
    <source>
        <dbReference type="EMBL" id="BAU24031.1"/>
    </source>
</evidence>
<keyword evidence="3" id="KW-1185">Reference proteome</keyword>
<accession>A0A0U5AZV0</accession>
<dbReference type="PANTHER" id="PTHR36842:SF1">
    <property type="entry name" value="PROTEIN TOLB"/>
    <property type="match status" value="1"/>
</dbReference>
<dbReference type="PANTHER" id="PTHR36842">
    <property type="entry name" value="PROTEIN TOLB HOMOLOG"/>
    <property type="match status" value="1"/>
</dbReference>
<name>A0A0U5AZV0_9BACT</name>